<keyword evidence="4" id="KW-0067">ATP-binding</keyword>
<dbReference type="Gene3D" id="3.40.50.300">
    <property type="entry name" value="P-loop containing nucleotide triphosphate hydrolases"/>
    <property type="match status" value="2"/>
</dbReference>
<dbReference type="InterPro" id="IPR047187">
    <property type="entry name" value="SF1_C_Upf1"/>
</dbReference>
<dbReference type="EMBL" id="JANLCJ010000003">
    <property type="protein sequence ID" value="MCS5734061.1"/>
    <property type="molecule type" value="Genomic_DNA"/>
</dbReference>
<dbReference type="InterPro" id="IPR038720">
    <property type="entry name" value="YprB_RNase_H-like_dom"/>
</dbReference>
<keyword evidence="2" id="KW-0378">Hydrolase</keyword>
<dbReference type="PANTHER" id="PTHR43788">
    <property type="entry name" value="DNA2/NAM7 HELICASE FAMILY MEMBER"/>
    <property type="match status" value="1"/>
</dbReference>
<dbReference type="SUPFAM" id="SSF52540">
    <property type="entry name" value="P-loop containing nucleoside triphosphate hydrolases"/>
    <property type="match status" value="1"/>
</dbReference>
<dbReference type="InterPro" id="IPR050534">
    <property type="entry name" value="Coronavir_polyprotein_1ab"/>
</dbReference>
<dbReference type="Pfam" id="PF13087">
    <property type="entry name" value="AAA_12"/>
    <property type="match status" value="1"/>
</dbReference>
<protein>
    <submittedName>
        <fullName evidence="8">TM0106 family RecB-like putative nuclease</fullName>
    </submittedName>
</protein>
<organism evidence="8 9">
    <name type="scientific">Herbiconiux daphne</name>
    <dbReference type="NCBI Taxonomy" id="2970914"/>
    <lineage>
        <taxon>Bacteria</taxon>
        <taxon>Bacillati</taxon>
        <taxon>Actinomycetota</taxon>
        <taxon>Actinomycetes</taxon>
        <taxon>Micrococcales</taxon>
        <taxon>Microbacteriaceae</taxon>
        <taxon>Herbiconiux</taxon>
    </lineage>
</organism>
<evidence type="ECO:0000313" key="9">
    <source>
        <dbReference type="Proteomes" id="UP001165586"/>
    </source>
</evidence>
<feature type="region of interest" description="Disordered" evidence="5">
    <location>
        <begin position="1219"/>
        <end position="1253"/>
    </location>
</feature>
<keyword evidence="9" id="KW-1185">Reference proteome</keyword>
<dbReference type="PANTHER" id="PTHR43788:SF8">
    <property type="entry name" value="DNA-BINDING PROTEIN SMUBP-2"/>
    <property type="match status" value="1"/>
</dbReference>
<comment type="caution">
    <text evidence="8">The sequence shown here is derived from an EMBL/GenBank/DDBJ whole genome shotgun (WGS) entry which is preliminary data.</text>
</comment>
<evidence type="ECO:0000256" key="2">
    <source>
        <dbReference type="ARBA" id="ARBA00022801"/>
    </source>
</evidence>
<evidence type="ECO:0000256" key="4">
    <source>
        <dbReference type="ARBA" id="ARBA00022840"/>
    </source>
</evidence>
<dbReference type="InterPro" id="IPR012337">
    <property type="entry name" value="RNaseH-like_sf"/>
</dbReference>
<dbReference type="CDD" id="cd18808">
    <property type="entry name" value="SF1_C_Upf1"/>
    <property type="match status" value="1"/>
</dbReference>
<name>A0ABT2H292_9MICO</name>
<dbReference type="InterPro" id="IPR041679">
    <property type="entry name" value="DNA2/NAM7-like_C"/>
</dbReference>
<feature type="domain" description="YprB ribonuclease H-like" evidence="7">
    <location>
        <begin position="330"/>
        <end position="527"/>
    </location>
</feature>
<feature type="compositionally biased region" description="Low complexity" evidence="5">
    <location>
        <begin position="1219"/>
        <end position="1235"/>
    </location>
</feature>
<keyword evidence="3" id="KW-0347">Helicase</keyword>
<dbReference type="Pfam" id="PF13604">
    <property type="entry name" value="AAA_30"/>
    <property type="match status" value="1"/>
</dbReference>
<feature type="domain" description="DNA2/NAM7 helicase-like C-terminal" evidence="6">
    <location>
        <begin position="1010"/>
        <end position="1180"/>
    </location>
</feature>
<dbReference type="CDD" id="cd17934">
    <property type="entry name" value="DEXXQc_Upf1-like"/>
    <property type="match status" value="1"/>
</dbReference>
<dbReference type="RefSeq" id="WP_259538905.1">
    <property type="nucleotide sequence ID" value="NZ_JANLCJ010000003.1"/>
</dbReference>
<proteinExistence type="predicted"/>
<sequence length="1253" mass="134280">MIVSGEPGHGATILYSATDLTAAATCEFALVRRLDAKLGRIAPLPEVVDEMLDRTARLGDAHELRTLEQLRARFGAFDGVTPAGVAEIARPERSTPEALLEHQRHTVAALRAGADVVFQGTFFDGRFLGFADFLVKVPGTSRYEVYDTKLARHAKITALLQLAAYADQLELLGIPLGSQVHLLLGDGSTSTHELRDILPVYRNRRQRLEHLLDERLAAGDGPEAAVEWGDPRYTICGRCDVCAPEVAAHADLLLVAGIRVTQRSRLIDAGITTIDELASSSGPVPGMADSTVETLRDQARMQVAGRSGLAYRVFDASALAGLPRPDAGDIFFDFEGDPLYSERAGPDWGLDYLFGVIEHAPGGGTSFRPFWAHDHAEEREALRRFLDYVTERLREHPGLHVYHYANYERAHLQSLAARHGVGEDQLDELLRRDVLVDLYPVVKKTIRVSSPSYSLKKLEPLYMGELYRDSEVTNAADSITAYVRYTELRDRGRTDAAAAVAAEAQLREIADYNEYDCLSTLRLRDWLLERAAENGVVSLSELAGQVALDGLAADDAVGADATAADTAGSEGDGLDFEPSPLHLALTSQIAGVDPADRTGDQTAIALAAAAIDYHRREDKSFWWEHFNRLEQPLDEWADTRDVLVVTAGVVDRDWYRNPGQRADRREIRVRGELAPGSRLEPGEGGRFFVYDPPHPWFEPRSRASARVAHARTVLADTIVLPNGVPQYVFEERLPASGGAAGSADGGSGYAALPIAVTPSAPPRTVSLQAAIAEWGQALADGLPAFPRDAALDILRRRPPRRHDGRTLEPVRDGARGVIEAIRDSLLALDDSYLAVQGPPGTGKTFTGARVVADLVNQHGWSVGVVGQSHAVVENMLDAIVAAGVDADRAGKVSESSDALFTPLPKEGHARFLARAAAEGRGAVIGGTAWDFTNLGRVGRRGLDLLVVDEAGQYSLANTIAVSVAARNLLLLGDPQQLPQVTQGTHPEPVDASALGWLTDGHDVLPPGLGYFLDLSWRMHPAVCAPVSELSYEGELHAMLPATTDRALTGVEPGLRLHPVSHHGNATESPEEAARVVEIVSDVVGRLWSDPAEGEGMPRPIGGADIIVVAPYNAQVERLAAALAAAGHPEVAVGTVDKFQGREAPVAIVSLATSAAVDVPRGIGFLLMKNRLNVAVSRAKWVAHLVFSPALTDHLPTNEGELATLSAFLRLIGDDDARAASDAAEPVPGAAAAASGADREAVVRATPSAPPPGG</sequence>
<dbReference type="InterPro" id="IPR027417">
    <property type="entry name" value="P-loop_NTPase"/>
</dbReference>
<keyword evidence="1" id="KW-0547">Nucleotide-binding</keyword>
<evidence type="ECO:0000256" key="3">
    <source>
        <dbReference type="ARBA" id="ARBA00022806"/>
    </source>
</evidence>
<evidence type="ECO:0000256" key="1">
    <source>
        <dbReference type="ARBA" id="ARBA00022741"/>
    </source>
</evidence>
<dbReference type="NCBIfam" id="TIGR03491">
    <property type="entry name" value="TM0106 family RecB-like putative nuclease"/>
    <property type="match status" value="1"/>
</dbReference>
<dbReference type="Pfam" id="PF13482">
    <property type="entry name" value="RNase_H_2"/>
    <property type="match status" value="1"/>
</dbReference>
<evidence type="ECO:0000256" key="5">
    <source>
        <dbReference type="SAM" id="MobiDB-lite"/>
    </source>
</evidence>
<dbReference type="Proteomes" id="UP001165586">
    <property type="component" value="Unassembled WGS sequence"/>
</dbReference>
<accession>A0ABT2H292</accession>
<reference evidence="8" key="1">
    <citation type="submission" date="2022-08" db="EMBL/GenBank/DDBJ databases">
        <authorList>
            <person name="Deng Y."/>
            <person name="Han X.-F."/>
            <person name="Zhang Y.-Q."/>
        </authorList>
    </citation>
    <scope>NUCLEOTIDE SEQUENCE</scope>
    <source>
        <strain evidence="8">CPCC 203386</strain>
    </source>
</reference>
<evidence type="ECO:0000259" key="6">
    <source>
        <dbReference type="Pfam" id="PF13087"/>
    </source>
</evidence>
<dbReference type="SUPFAM" id="SSF53098">
    <property type="entry name" value="Ribonuclease H-like"/>
    <property type="match status" value="1"/>
</dbReference>
<dbReference type="InterPro" id="IPR019993">
    <property type="entry name" value="RecB_nuclease_TM0106_put"/>
</dbReference>
<gene>
    <name evidence="8" type="ORF">N1032_09965</name>
</gene>
<evidence type="ECO:0000259" key="7">
    <source>
        <dbReference type="Pfam" id="PF13482"/>
    </source>
</evidence>
<evidence type="ECO:0000313" key="8">
    <source>
        <dbReference type="EMBL" id="MCS5734061.1"/>
    </source>
</evidence>